<organism evidence="2 3">
    <name type="scientific">Neurospora tetraspora</name>
    <dbReference type="NCBI Taxonomy" id="94610"/>
    <lineage>
        <taxon>Eukaryota</taxon>
        <taxon>Fungi</taxon>
        <taxon>Dikarya</taxon>
        <taxon>Ascomycota</taxon>
        <taxon>Pezizomycotina</taxon>
        <taxon>Sordariomycetes</taxon>
        <taxon>Sordariomycetidae</taxon>
        <taxon>Sordariales</taxon>
        <taxon>Sordariaceae</taxon>
        <taxon>Neurospora</taxon>
    </lineage>
</organism>
<evidence type="ECO:0000256" key="1">
    <source>
        <dbReference type="SAM" id="MobiDB-lite"/>
    </source>
</evidence>
<dbReference type="RefSeq" id="XP_062680480.1">
    <property type="nucleotide sequence ID" value="XM_062822135.1"/>
</dbReference>
<feature type="compositionally biased region" description="Low complexity" evidence="1">
    <location>
        <begin position="298"/>
        <end position="310"/>
    </location>
</feature>
<feature type="compositionally biased region" description="Polar residues" evidence="1">
    <location>
        <begin position="155"/>
        <end position="164"/>
    </location>
</feature>
<protein>
    <submittedName>
        <fullName evidence="2">Uncharacterized protein</fullName>
    </submittedName>
</protein>
<reference evidence="2" key="1">
    <citation type="journal article" date="2023" name="Mol. Phylogenet. Evol.">
        <title>Genome-scale phylogeny and comparative genomics of the fungal order Sordariales.</title>
        <authorList>
            <person name="Hensen N."/>
            <person name="Bonometti L."/>
            <person name="Westerberg I."/>
            <person name="Brannstrom I.O."/>
            <person name="Guillou S."/>
            <person name="Cros-Aarteil S."/>
            <person name="Calhoun S."/>
            <person name="Haridas S."/>
            <person name="Kuo A."/>
            <person name="Mondo S."/>
            <person name="Pangilinan J."/>
            <person name="Riley R."/>
            <person name="LaButti K."/>
            <person name="Andreopoulos B."/>
            <person name="Lipzen A."/>
            <person name="Chen C."/>
            <person name="Yan M."/>
            <person name="Daum C."/>
            <person name="Ng V."/>
            <person name="Clum A."/>
            <person name="Steindorff A."/>
            <person name="Ohm R.A."/>
            <person name="Martin F."/>
            <person name="Silar P."/>
            <person name="Natvig D.O."/>
            <person name="Lalanne C."/>
            <person name="Gautier V."/>
            <person name="Ament-Velasquez S.L."/>
            <person name="Kruys A."/>
            <person name="Hutchinson M.I."/>
            <person name="Powell A.J."/>
            <person name="Barry K."/>
            <person name="Miller A.N."/>
            <person name="Grigoriev I.V."/>
            <person name="Debuchy R."/>
            <person name="Gladieux P."/>
            <person name="Hiltunen Thoren M."/>
            <person name="Johannesson H."/>
        </authorList>
    </citation>
    <scope>NUCLEOTIDE SEQUENCE</scope>
    <source>
        <strain evidence="2">CBS 560.94</strain>
    </source>
</reference>
<feature type="compositionally biased region" description="Polar residues" evidence="1">
    <location>
        <begin position="54"/>
        <end position="63"/>
    </location>
</feature>
<proteinExistence type="predicted"/>
<sequence>MAAFIPPSWYFSDHQGKTIAMYETRQKQRSSVKRRKVRFASQFHRLTRVLFPSPSGSRPTSQISGSPRYRSPSPFPRHRLAEEVNITEGQPEEQEGATWCDVLDEPSRPASRGSNASSIPPISYLDDVRQSRSPSRPASQGIQARREVKVITPPTEEQPQTASIEQMPSTIANDKTSLLPDTNALEVDNSSQWEDMDATVHDATMIEIHDLISYSMSLDDIPLINPTRPLRYLGVIPDDISFHSVSSHESNTKYLSAIGWIESNDYLTPHKTSARYCDYSGRYRSSYDAWTPPKRQRSLTQSSSSLSAGQSLPNINAGFVGLEEHRRDPFVNHHRKTRIPNPLTYSKVIAVNEAQPQDSLSFLRQNNTSQSSIMSIPISRESLERLFPPALFKQDQPEPGDEKKKGWRSRWNLFFNRWTWLKVRKGGSTR</sequence>
<feature type="region of interest" description="Disordered" evidence="1">
    <location>
        <begin position="290"/>
        <end position="310"/>
    </location>
</feature>
<name>A0AAE0MRS6_9PEZI</name>
<keyword evidence="3" id="KW-1185">Reference proteome</keyword>
<feature type="region of interest" description="Disordered" evidence="1">
    <location>
        <begin position="50"/>
        <end position="76"/>
    </location>
</feature>
<comment type="caution">
    <text evidence="2">The sequence shown here is derived from an EMBL/GenBank/DDBJ whole genome shotgun (WGS) entry which is preliminary data.</text>
</comment>
<dbReference type="AlphaFoldDB" id="A0AAE0MRS6"/>
<gene>
    <name evidence="2" type="ORF">B0H65DRAFT_226519</name>
</gene>
<feature type="region of interest" description="Disordered" evidence="1">
    <location>
        <begin position="103"/>
        <end position="164"/>
    </location>
</feature>
<dbReference type="Proteomes" id="UP001278500">
    <property type="component" value="Unassembled WGS sequence"/>
</dbReference>
<dbReference type="EMBL" id="JAUEPP010000005">
    <property type="protein sequence ID" value="KAK3342687.1"/>
    <property type="molecule type" value="Genomic_DNA"/>
</dbReference>
<dbReference type="GeneID" id="87859289"/>
<evidence type="ECO:0000313" key="2">
    <source>
        <dbReference type="EMBL" id="KAK3342687.1"/>
    </source>
</evidence>
<feature type="compositionally biased region" description="Low complexity" evidence="1">
    <location>
        <begin position="131"/>
        <end position="140"/>
    </location>
</feature>
<evidence type="ECO:0000313" key="3">
    <source>
        <dbReference type="Proteomes" id="UP001278500"/>
    </source>
</evidence>
<reference evidence="2" key="2">
    <citation type="submission" date="2023-06" db="EMBL/GenBank/DDBJ databases">
        <authorList>
            <consortium name="Lawrence Berkeley National Laboratory"/>
            <person name="Haridas S."/>
            <person name="Hensen N."/>
            <person name="Bonometti L."/>
            <person name="Westerberg I."/>
            <person name="Brannstrom I.O."/>
            <person name="Guillou S."/>
            <person name="Cros-Aarteil S."/>
            <person name="Calhoun S."/>
            <person name="Kuo A."/>
            <person name="Mondo S."/>
            <person name="Pangilinan J."/>
            <person name="Riley R."/>
            <person name="Labutti K."/>
            <person name="Andreopoulos B."/>
            <person name="Lipzen A."/>
            <person name="Chen C."/>
            <person name="Yanf M."/>
            <person name="Daum C."/>
            <person name="Ng V."/>
            <person name="Clum A."/>
            <person name="Steindorff A."/>
            <person name="Ohm R."/>
            <person name="Martin F."/>
            <person name="Silar P."/>
            <person name="Natvig D."/>
            <person name="Lalanne C."/>
            <person name="Gautier V."/>
            <person name="Ament-Velasquez S.L."/>
            <person name="Kruys A."/>
            <person name="Hutchinson M.I."/>
            <person name="Powell A.J."/>
            <person name="Barry K."/>
            <person name="Miller A.N."/>
            <person name="Grigoriev I.V."/>
            <person name="Debuchy R."/>
            <person name="Gladieux P."/>
            <person name="Thoren M.H."/>
            <person name="Johannesson H."/>
        </authorList>
    </citation>
    <scope>NUCLEOTIDE SEQUENCE</scope>
    <source>
        <strain evidence="2">CBS 560.94</strain>
    </source>
</reference>
<accession>A0AAE0MRS6</accession>